<dbReference type="InParanoid" id="A0A803K2X2"/>
<protein>
    <recommendedName>
        <fullName evidence="4">Reverse transcriptase domain-containing protein</fullName>
    </recommendedName>
</protein>
<dbReference type="InterPro" id="IPR005135">
    <property type="entry name" value="Endo/exonuclease/phosphatase"/>
</dbReference>
<sequence length="701" mass="79677">MFTNARSLTGKMGELEVLALERKYDVIGVAETWLNESHDWAVNIGGYTLFRRDRGNRKGGGVCLFIKQELKANIKEEVMGGTEGAESLWVELLTDSKESTKLIVGVCYRPPNVSEEEEAQLLLQIEKAASLGQVIIMGDFNYPDIDWGNSTARTVNGNKFINLLHDNFMSQVVEEPTRNHAILDLVISNDPERIANVQVVEPLGNSDHNVISFDVWCRKQIYTGVTKTMNFRKANFSSLRAALQGIDWGIMFSDKNTEQKWLSFKMILNHYCSQFIPLIRKSRSVKNHPMWLNSEVKKLIGRKRKAFKKYKSEGTVAAFNDYKHYNKCCKTAIRKAKIENEERIAAEAKTNPKKFFKYINSKKMQVEGVAPLSYSNNMVTADTEKADVLNQFFSSVYTVEEPVGKSHPLLFNLFINDLGEGIMSNVSVFADDTKLCSPVNSIQDVTSLQQDLDQLAIWAAKWQMRFNVDKCKVMHLGCKNMQAPYTLNGTALGKSIMEKELGVLVDNKLGCSKQCQAAAARANKVLSCIKRGIDSREEGVILPLYRALVRPHLEYAVQFWSPVLKRDIIELERVQRRATKLVTGMGSLSYEERLAKLGLFTLEKRRLRGDMITMYKYIKGSYNNLSNVLFTSRSFQRTRGHPLRLEEGRFHLNIRKGFFTVRAVRLWNSLPESVVLAYTLYNFKKGLDGFLASEGIQGYGR</sequence>
<dbReference type="Gene3D" id="3.60.10.10">
    <property type="entry name" value="Endonuclease/exonuclease/phosphatase"/>
    <property type="match status" value="1"/>
</dbReference>
<dbReference type="Pfam" id="PF00078">
    <property type="entry name" value="RVT_1"/>
    <property type="match status" value="1"/>
</dbReference>
<dbReference type="SUPFAM" id="SSF56219">
    <property type="entry name" value="DNase I-like"/>
    <property type="match status" value="1"/>
</dbReference>
<reference evidence="3" key="1">
    <citation type="journal article" date="2010" name="Science">
        <title>The genome of the Western clawed frog Xenopus tropicalis.</title>
        <authorList>
            <person name="Hellsten U."/>
            <person name="Harland R.M."/>
            <person name="Gilchrist M.J."/>
            <person name="Hendrix D."/>
            <person name="Jurka J."/>
            <person name="Kapitonov V."/>
            <person name="Ovcharenko I."/>
            <person name="Putnam N.H."/>
            <person name="Shu S."/>
            <person name="Taher L."/>
            <person name="Blitz I.L."/>
            <person name="Blumberg B."/>
            <person name="Dichmann D.S."/>
            <person name="Dubchak I."/>
            <person name="Amaya E."/>
            <person name="Detter J.C."/>
            <person name="Fletcher R."/>
            <person name="Gerhard D.S."/>
            <person name="Goodstein D."/>
            <person name="Graves T."/>
            <person name="Grigoriev I.V."/>
            <person name="Grimwood J."/>
            <person name="Kawashima T."/>
            <person name="Lindquist E."/>
            <person name="Lucas S.M."/>
            <person name="Mead P.E."/>
            <person name="Mitros T."/>
            <person name="Ogino H."/>
            <person name="Ohta Y."/>
            <person name="Poliakov A.V."/>
            <person name="Pollet N."/>
            <person name="Robert J."/>
            <person name="Salamov A."/>
            <person name="Sater A.K."/>
            <person name="Schmutz J."/>
            <person name="Terry A."/>
            <person name="Vize P.D."/>
            <person name="Warren W.C."/>
            <person name="Wells D."/>
            <person name="Wills A."/>
            <person name="Wilson R.K."/>
            <person name="Zimmerman L.B."/>
            <person name="Zorn A.M."/>
            <person name="Grainger R."/>
            <person name="Grammer T."/>
            <person name="Khokha M.K."/>
            <person name="Richardson P.M."/>
            <person name="Rokhsar D.S."/>
        </authorList>
    </citation>
    <scope>NUCLEOTIDE SEQUENCE [LARGE SCALE GENOMIC DNA]</scope>
    <source>
        <strain evidence="3">Nigerian</strain>
    </source>
</reference>
<dbReference type="Ensembl" id="ENSXETT00000111715">
    <property type="protein sequence ID" value="ENSXETP00000114676"/>
    <property type="gene ID" value="ENSXETG00000042144"/>
</dbReference>
<feature type="domain" description="Reverse transcriptase" evidence="1">
    <location>
        <begin position="408"/>
        <end position="479"/>
    </location>
</feature>
<accession>A0A803K2X2</accession>
<dbReference type="InterPro" id="IPR036691">
    <property type="entry name" value="Endo/exonu/phosph_ase_sf"/>
</dbReference>
<dbReference type="PANTHER" id="PTHR33395">
    <property type="entry name" value="TRANSCRIPTASE, PUTATIVE-RELATED-RELATED"/>
    <property type="match status" value="1"/>
</dbReference>
<evidence type="ECO:0000313" key="3">
    <source>
        <dbReference type="Ensembl" id="ENSXETP00000114676"/>
    </source>
</evidence>
<dbReference type="Pfam" id="PF14529">
    <property type="entry name" value="Exo_endo_phos_2"/>
    <property type="match status" value="1"/>
</dbReference>
<dbReference type="PANTHER" id="PTHR33395:SF22">
    <property type="entry name" value="REVERSE TRANSCRIPTASE DOMAIN-CONTAINING PROTEIN"/>
    <property type="match status" value="1"/>
</dbReference>
<reference evidence="3" key="2">
    <citation type="submission" date="2021-03" db="UniProtKB">
        <authorList>
            <consortium name="Ensembl"/>
        </authorList>
    </citation>
    <scope>IDENTIFICATION</scope>
</reference>
<proteinExistence type="predicted"/>
<dbReference type="InterPro" id="IPR000477">
    <property type="entry name" value="RT_dom"/>
</dbReference>
<feature type="domain" description="Endonuclease/exonuclease/phosphatase" evidence="2">
    <location>
        <begin position="105"/>
        <end position="211"/>
    </location>
</feature>
<evidence type="ECO:0008006" key="4">
    <source>
        <dbReference type="Google" id="ProtNLM"/>
    </source>
</evidence>
<name>A0A803K2X2_XENTR</name>
<dbReference type="AlphaFoldDB" id="A0A803K2X2"/>
<dbReference type="GO" id="GO:0003824">
    <property type="term" value="F:catalytic activity"/>
    <property type="evidence" value="ECO:0007669"/>
    <property type="project" value="InterPro"/>
</dbReference>
<evidence type="ECO:0000259" key="2">
    <source>
        <dbReference type="Pfam" id="PF14529"/>
    </source>
</evidence>
<dbReference type="PRINTS" id="PR01345">
    <property type="entry name" value="CERVTRCPTASE"/>
</dbReference>
<evidence type="ECO:0000259" key="1">
    <source>
        <dbReference type="Pfam" id="PF00078"/>
    </source>
</evidence>
<dbReference type="GeneTree" id="ENSGT00940000154136"/>
<organism evidence="3">
    <name type="scientific">Xenopus tropicalis</name>
    <name type="common">Western clawed frog</name>
    <name type="synonym">Silurana tropicalis</name>
    <dbReference type="NCBI Taxonomy" id="8364"/>
    <lineage>
        <taxon>Eukaryota</taxon>
        <taxon>Metazoa</taxon>
        <taxon>Chordata</taxon>
        <taxon>Craniata</taxon>
        <taxon>Vertebrata</taxon>
        <taxon>Euteleostomi</taxon>
        <taxon>Amphibia</taxon>
        <taxon>Batrachia</taxon>
        <taxon>Anura</taxon>
        <taxon>Pipoidea</taxon>
        <taxon>Pipidae</taxon>
        <taxon>Xenopodinae</taxon>
        <taxon>Xenopus</taxon>
        <taxon>Silurana</taxon>
    </lineage>
</organism>